<evidence type="ECO:0000313" key="2">
    <source>
        <dbReference type="EMBL" id="PYI16662.1"/>
    </source>
</evidence>
<sequence>MGLLPMKSYYRWFGFSKTRDSKEDHSCRFLDDALIHSNNPCHRKSSLNVTRDDPRTAPQLPRHVPPSLPLEDLFRASYNELEYLKLYLGDLQDPTTHHHPFTSAHIDEVEAFQAYITHQYTLLFKHAFPHRANEPFGLTIHQESTTRANVTLLLRRLDAANWALARWAQQNTLLDLAQADLRRRGVARGEALWTQRYAEIKACVDGVLARFRYRGQPLAYVGSLNHGVRGAHKGKTALNLHDFDVDLFVVHPAEWRRHLPAIRAGFPDHLSNEKIFPLGTHLRELQELGEAVGLALAAELRDKVKGAGRFVGGRRLCCASLIGIDIT</sequence>
<evidence type="ECO:0000256" key="1">
    <source>
        <dbReference type="SAM" id="MobiDB-lite"/>
    </source>
</evidence>
<feature type="region of interest" description="Disordered" evidence="1">
    <location>
        <begin position="43"/>
        <end position="62"/>
    </location>
</feature>
<organism evidence="2 3">
    <name type="scientific">Aspergillus violaceofuscus (strain CBS 115571)</name>
    <dbReference type="NCBI Taxonomy" id="1450538"/>
    <lineage>
        <taxon>Eukaryota</taxon>
        <taxon>Fungi</taxon>
        <taxon>Dikarya</taxon>
        <taxon>Ascomycota</taxon>
        <taxon>Pezizomycotina</taxon>
        <taxon>Eurotiomycetes</taxon>
        <taxon>Eurotiomycetidae</taxon>
        <taxon>Eurotiales</taxon>
        <taxon>Aspergillaceae</taxon>
        <taxon>Aspergillus</taxon>
    </lineage>
</organism>
<accession>A0A2V5H3Z9</accession>
<protein>
    <submittedName>
        <fullName evidence="2">Uncharacterized protein</fullName>
    </submittedName>
</protein>
<proteinExistence type="predicted"/>
<gene>
    <name evidence="2" type="ORF">BO99DRAFT_435243</name>
</gene>
<name>A0A2V5H3Z9_ASPV1</name>
<dbReference type="Proteomes" id="UP000249829">
    <property type="component" value="Unassembled WGS sequence"/>
</dbReference>
<evidence type="ECO:0000313" key="3">
    <source>
        <dbReference type="Proteomes" id="UP000249829"/>
    </source>
</evidence>
<keyword evidence="3" id="KW-1185">Reference proteome</keyword>
<dbReference type="EMBL" id="KZ825166">
    <property type="protein sequence ID" value="PYI16662.1"/>
    <property type="molecule type" value="Genomic_DNA"/>
</dbReference>
<dbReference type="AlphaFoldDB" id="A0A2V5H3Z9"/>
<reference evidence="2 3" key="1">
    <citation type="submission" date="2018-02" db="EMBL/GenBank/DDBJ databases">
        <title>The genomes of Aspergillus section Nigri reveals drivers in fungal speciation.</title>
        <authorList>
            <consortium name="DOE Joint Genome Institute"/>
            <person name="Vesth T.C."/>
            <person name="Nybo J."/>
            <person name="Theobald S."/>
            <person name="Brandl J."/>
            <person name="Frisvad J.C."/>
            <person name="Nielsen K.F."/>
            <person name="Lyhne E.K."/>
            <person name="Kogle M.E."/>
            <person name="Kuo A."/>
            <person name="Riley R."/>
            <person name="Clum A."/>
            <person name="Nolan M."/>
            <person name="Lipzen A."/>
            <person name="Salamov A."/>
            <person name="Henrissat B."/>
            <person name="Wiebenga A."/>
            <person name="De vries R.P."/>
            <person name="Grigoriev I.V."/>
            <person name="Mortensen U.H."/>
            <person name="Andersen M.R."/>
            <person name="Baker S.E."/>
        </authorList>
    </citation>
    <scope>NUCLEOTIDE SEQUENCE [LARGE SCALE GENOMIC DNA]</scope>
    <source>
        <strain evidence="2 3">CBS 115571</strain>
    </source>
</reference>
<dbReference type="OMA" id="FPHRANE"/>